<feature type="transmembrane region" description="Helical" evidence="1">
    <location>
        <begin position="97"/>
        <end position="118"/>
    </location>
</feature>
<protein>
    <submittedName>
        <fullName evidence="2">Uncharacterized protein</fullName>
    </submittedName>
</protein>
<comment type="caution">
    <text evidence="2">The sequence shown here is derived from an EMBL/GenBank/DDBJ whole genome shotgun (WGS) entry which is preliminary data.</text>
</comment>
<evidence type="ECO:0000313" key="2">
    <source>
        <dbReference type="EMBL" id="GIG45918.1"/>
    </source>
</evidence>
<dbReference type="RefSeq" id="WP_203847713.1">
    <property type="nucleotide sequence ID" value="NZ_BAAAVW010000012.1"/>
</dbReference>
<dbReference type="Proteomes" id="UP000660611">
    <property type="component" value="Unassembled WGS sequence"/>
</dbReference>
<keyword evidence="1" id="KW-0812">Transmembrane</keyword>
<proteinExistence type="predicted"/>
<feature type="transmembrane region" description="Helical" evidence="1">
    <location>
        <begin position="60"/>
        <end position="85"/>
    </location>
</feature>
<keyword evidence="1" id="KW-0472">Membrane</keyword>
<keyword evidence="3" id="KW-1185">Reference proteome</keyword>
<reference evidence="2" key="1">
    <citation type="submission" date="2021-01" db="EMBL/GenBank/DDBJ databases">
        <title>Whole genome shotgun sequence of Dactylosporangium siamense NBRC 106093.</title>
        <authorList>
            <person name="Komaki H."/>
            <person name="Tamura T."/>
        </authorList>
    </citation>
    <scope>NUCLEOTIDE SEQUENCE</scope>
    <source>
        <strain evidence="2">NBRC 106093</strain>
    </source>
</reference>
<evidence type="ECO:0000313" key="3">
    <source>
        <dbReference type="Proteomes" id="UP000660611"/>
    </source>
</evidence>
<dbReference type="EMBL" id="BONQ01000058">
    <property type="protein sequence ID" value="GIG45918.1"/>
    <property type="molecule type" value="Genomic_DNA"/>
</dbReference>
<organism evidence="2 3">
    <name type="scientific">Dactylosporangium siamense</name>
    <dbReference type="NCBI Taxonomy" id="685454"/>
    <lineage>
        <taxon>Bacteria</taxon>
        <taxon>Bacillati</taxon>
        <taxon>Actinomycetota</taxon>
        <taxon>Actinomycetes</taxon>
        <taxon>Micromonosporales</taxon>
        <taxon>Micromonosporaceae</taxon>
        <taxon>Dactylosporangium</taxon>
    </lineage>
</organism>
<evidence type="ECO:0000256" key="1">
    <source>
        <dbReference type="SAM" id="Phobius"/>
    </source>
</evidence>
<dbReference type="AlphaFoldDB" id="A0A919PPH5"/>
<feature type="transmembrane region" description="Helical" evidence="1">
    <location>
        <begin position="21"/>
        <end position="40"/>
    </location>
</feature>
<keyword evidence="1" id="KW-1133">Transmembrane helix</keyword>
<name>A0A919PPH5_9ACTN</name>
<accession>A0A919PPH5</accession>
<gene>
    <name evidence="2" type="ORF">Dsi01nite_039590</name>
</gene>
<sequence>MRDEIPEVPAHWEPNSHGDSRLGPVVTTLLVLTAAGWLLLGCNGATYLDARSTAQQEGTALVSSQFVMFALSVVMVPLTLVTAAVTASYGSTTGKRWALVTAGTAAVLGLALCGYWSVVII</sequence>